<gene>
    <name evidence="1" type="ORF">SGN30_24540</name>
</gene>
<evidence type="ECO:0000313" key="1">
    <source>
        <dbReference type="EMBL" id="MDX4956591.1"/>
    </source>
</evidence>
<dbReference type="EMBL" id="JAWWMZ010000012">
    <property type="protein sequence ID" value="MDX4956591.1"/>
    <property type="molecule type" value="Genomic_DNA"/>
</dbReference>
<name>A0AAJ2R692_DELAC</name>
<evidence type="ECO:0000313" key="2">
    <source>
        <dbReference type="Proteomes" id="UP001287445"/>
    </source>
</evidence>
<comment type="caution">
    <text evidence="1">The sequence shown here is derived from an EMBL/GenBank/DDBJ whole genome shotgun (WGS) entry which is preliminary data.</text>
</comment>
<organism evidence="1 2">
    <name type="scientific">Delftia acidovorans</name>
    <name type="common">Pseudomonas acidovorans</name>
    <name type="synonym">Comamonas acidovorans</name>
    <dbReference type="NCBI Taxonomy" id="80866"/>
    <lineage>
        <taxon>Bacteria</taxon>
        <taxon>Pseudomonadati</taxon>
        <taxon>Pseudomonadota</taxon>
        <taxon>Betaproteobacteria</taxon>
        <taxon>Burkholderiales</taxon>
        <taxon>Comamonadaceae</taxon>
        <taxon>Delftia</taxon>
    </lineage>
</organism>
<dbReference type="RefSeq" id="WP_233626367.1">
    <property type="nucleotide sequence ID" value="NZ_DAMCBU010000001.1"/>
</dbReference>
<proteinExistence type="predicted"/>
<dbReference type="AlphaFoldDB" id="A0AAJ2R692"/>
<dbReference type="Proteomes" id="UP001287445">
    <property type="component" value="Unassembled WGS sequence"/>
</dbReference>
<reference evidence="1" key="1">
    <citation type="submission" date="2023-11" db="EMBL/GenBank/DDBJ databases">
        <title>Identification and selenium tolerance of Delftia acidovorans R3-25.</title>
        <authorList>
            <person name="Zhang S."/>
            <person name="Liu Y."/>
            <person name="Guo Y."/>
        </authorList>
    </citation>
    <scope>NUCLEOTIDE SEQUENCE</scope>
    <source>
        <strain evidence="1">R3-25</strain>
    </source>
</reference>
<protein>
    <submittedName>
        <fullName evidence="1">Uncharacterized protein</fullName>
    </submittedName>
</protein>
<accession>A0AAJ2R692</accession>
<sequence>MQILCSLPQYSRLVDTHAGFMPWVLAQGMKNARAKLTDVLLWLCDRKCPGCGGVKLGKMAICETCKDFGTREVPHEAEGMLISEHIGEHVDRARCGTIAALKLMKGLKVVAAQAVSLARH</sequence>